<dbReference type="AlphaFoldDB" id="A0A1Q8ZWU9"/>
<keyword evidence="2 4" id="KW-0418">Kinase</keyword>
<name>A0A1Q8ZWU9_9HYPH</name>
<dbReference type="InterPro" id="IPR050861">
    <property type="entry name" value="Dihydroxyacetone_Kinase"/>
</dbReference>
<dbReference type="Gene3D" id="1.25.40.340">
    <property type="match status" value="1"/>
</dbReference>
<evidence type="ECO:0000256" key="2">
    <source>
        <dbReference type="ARBA" id="ARBA00022777"/>
    </source>
</evidence>
<dbReference type="Proteomes" id="UP000186894">
    <property type="component" value="Unassembled WGS sequence"/>
</dbReference>
<evidence type="ECO:0000256" key="1">
    <source>
        <dbReference type="ARBA" id="ARBA00022679"/>
    </source>
</evidence>
<gene>
    <name evidence="4" type="ORF">BJF95_04195</name>
</gene>
<dbReference type="EMBL" id="MKIM01000021">
    <property type="protein sequence ID" value="OLP46378.1"/>
    <property type="molecule type" value="Genomic_DNA"/>
</dbReference>
<dbReference type="PANTHER" id="PTHR28629">
    <property type="entry name" value="TRIOKINASE/FMN CYCLASE"/>
    <property type="match status" value="1"/>
</dbReference>
<reference evidence="4 5" key="1">
    <citation type="submission" date="2016-09" db="EMBL/GenBank/DDBJ databases">
        <title>Rhizobium oryziradicis sp. nov., isolated from the root of rice.</title>
        <authorList>
            <person name="Zhao J."/>
            <person name="Zhang X."/>
        </authorList>
    </citation>
    <scope>NUCLEOTIDE SEQUENCE [LARGE SCALE GENOMIC DNA]</scope>
    <source>
        <strain evidence="4 5">N19</strain>
    </source>
</reference>
<dbReference type="NCBIfam" id="TIGR02365">
    <property type="entry name" value="dha_L_ycgS"/>
    <property type="match status" value="1"/>
</dbReference>
<dbReference type="PANTHER" id="PTHR28629:SF4">
    <property type="entry name" value="TRIOKINASE_FMN CYCLASE"/>
    <property type="match status" value="1"/>
</dbReference>
<dbReference type="Pfam" id="PF02734">
    <property type="entry name" value="Dak2"/>
    <property type="match status" value="1"/>
</dbReference>
<dbReference type="InterPro" id="IPR004007">
    <property type="entry name" value="DhaL_dom"/>
</dbReference>
<dbReference type="GO" id="GO:0004371">
    <property type="term" value="F:glycerone kinase activity"/>
    <property type="evidence" value="ECO:0007669"/>
    <property type="project" value="InterPro"/>
</dbReference>
<dbReference type="FunFam" id="1.25.40.340:FF:000002">
    <property type="entry name" value="Dihydroxyacetone kinase, L subunit"/>
    <property type="match status" value="1"/>
</dbReference>
<dbReference type="OrthoDB" id="9800291at2"/>
<evidence type="ECO:0000259" key="3">
    <source>
        <dbReference type="PROSITE" id="PS51480"/>
    </source>
</evidence>
<accession>A0A1Q8ZWU9</accession>
<dbReference type="RefSeq" id="WP_075638049.1">
    <property type="nucleotide sequence ID" value="NZ_MKIM01000021.1"/>
</dbReference>
<dbReference type="STRING" id="1867956.BJF95_04195"/>
<dbReference type="GO" id="GO:0019563">
    <property type="term" value="P:glycerol catabolic process"/>
    <property type="evidence" value="ECO:0007669"/>
    <property type="project" value="TreeGrafter"/>
</dbReference>
<keyword evidence="1" id="KW-0808">Transferase</keyword>
<dbReference type="GO" id="GO:0005829">
    <property type="term" value="C:cytosol"/>
    <property type="evidence" value="ECO:0007669"/>
    <property type="project" value="TreeGrafter"/>
</dbReference>
<comment type="caution">
    <text evidence="4">The sequence shown here is derived from an EMBL/GenBank/DDBJ whole genome shotgun (WGS) entry which is preliminary data.</text>
</comment>
<sequence length="213" mass="22494">MAQAAHDLSRMFQLICAVMREHKDHLSELDGAIGDADHGITMALGFSAVNSAIARLDVQLTLPSQILDTAATAFLDAVGASTGPLYASGLRKAARALQPEESLDRRGQIALIEAITLGIKERGKGQRGDKTMLDAWIPAMEAALQAAQHDLDLDAMWERIITDADAGAQSTGAMVAVRGRAARLGERSLGHIDPGAASAVLILNAMRATFTGR</sequence>
<feature type="domain" description="DhaL" evidence="3">
    <location>
        <begin position="6"/>
        <end position="208"/>
    </location>
</feature>
<dbReference type="InterPro" id="IPR012737">
    <property type="entry name" value="DhaK_L_YcgS"/>
</dbReference>
<dbReference type="SMART" id="SM01120">
    <property type="entry name" value="Dak2"/>
    <property type="match status" value="1"/>
</dbReference>
<dbReference type="SUPFAM" id="SSF101473">
    <property type="entry name" value="DhaL-like"/>
    <property type="match status" value="1"/>
</dbReference>
<proteinExistence type="predicted"/>
<dbReference type="PROSITE" id="PS51480">
    <property type="entry name" value="DHAL"/>
    <property type="match status" value="1"/>
</dbReference>
<keyword evidence="5" id="KW-1185">Reference proteome</keyword>
<organism evidence="4 5">
    <name type="scientific">Rhizobium oryziradicis</name>
    <dbReference type="NCBI Taxonomy" id="1867956"/>
    <lineage>
        <taxon>Bacteria</taxon>
        <taxon>Pseudomonadati</taxon>
        <taxon>Pseudomonadota</taxon>
        <taxon>Alphaproteobacteria</taxon>
        <taxon>Hyphomicrobiales</taxon>
        <taxon>Rhizobiaceae</taxon>
        <taxon>Rhizobium/Agrobacterium group</taxon>
        <taxon>Rhizobium</taxon>
    </lineage>
</organism>
<protein>
    <submittedName>
        <fullName evidence="4">Dihydroxyacetone kinase subunit L</fullName>
    </submittedName>
</protein>
<evidence type="ECO:0000313" key="5">
    <source>
        <dbReference type="Proteomes" id="UP000186894"/>
    </source>
</evidence>
<dbReference type="InterPro" id="IPR036117">
    <property type="entry name" value="DhaL_dom_sf"/>
</dbReference>
<evidence type="ECO:0000313" key="4">
    <source>
        <dbReference type="EMBL" id="OLP46378.1"/>
    </source>
</evidence>